<feature type="region of interest" description="Disordered" evidence="6">
    <location>
        <begin position="110"/>
        <end position="132"/>
    </location>
</feature>
<dbReference type="GO" id="GO:0070072">
    <property type="term" value="P:vacuolar proton-transporting V-type ATPase complex assembly"/>
    <property type="evidence" value="ECO:0007669"/>
    <property type="project" value="InterPro"/>
</dbReference>
<dbReference type="InterPro" id="IPR021013">
    <property type="entry name" value="ATPase_Vma12"/>
</dbReference>
<dbReference type="PANTHER" id="PTHR31394:SF1">
    <property type="entry name" value="TRANSMEMBRANE PROTEIN 199"/>
    <property type="match status" value="1"/>
</dbReference>
<feature type="transmembrane region" description="Helical" evidence="7">
    <location>
        <begin position="139"/>
        <end position="162"/>
    </location>
</feature>
<evidence type="ECO:0008006" key="10">
    <source>
        <dbReference type="Google" id="ProtNLM"/>
    </source>
</evidence>
<dbReference type="Pfam" id="PF11712">
    <property type="entry name" value="Vma12"/>
    <property type="match status" value="1"/>
</dbReference>
<keyword evidence="5 7" id="KW-0472">Membrane</keyword>
<evidence type="ECO:0000256" key="4">
    <source>
        <dbReference type="ARBA" id="ARBA00022989"/>
    </source>
</evidence>
<evidence type="ECO:0000256" key="3">
    <source>
        <dbReference type="ARBA" id="ARBA00022824"/>
    </source>
</evidence>
<accession>A0A9W9QJA7</accession>
<proteinExistence type="predicted"/>
<keyword evidence="2 7" id="KW-0812">Transmembrane</keyword>
<organism evidence="8 9">
    <name type="scientific">Penicillium brevicompactum</name>
    <dbReference type="NCBI Taxonomy" id="5074"/>
    <lineage>
        <taxon>Eukaryota</taxon>
        <taxon>Fungi</taxon>
        <taxon>Dikarya</taxon>
        <taxon>Ascomycota</taxon>
        <taxon>Pezizomycotina</taxon>
        <taxon>Eurotiomycetes</taxon>
        <taxon>Eurotiomycetidae</taxon>
        <taxon>Eurotiales</taxon>
        <taxon>Aspergillaceae</taxon>
        <taxon>Penicillium</taxon>
    </lineage>
</organism>
<dbReference type="PANTHER" id="PTHR31394">
    <property type="entry name" value="TRANSMEMBRANE PROTEIN 199"/>
    <property type="match status" value="1"/>
</dbReference>
<comment type="caution">
    <text evidence="8">The sequence shown here is derived from an EMBL/GenBank/DDBJ whole genome shotgun (WGS) entry which is preliminary data.</text>
</comment>
<comment type="subcellular location">
    <subcellularLocation>
        <location evidence="1">Endoplasmic reticulum membrane</location>
        <topology evidence="1">Multi-pass membrane protein</topology>
    </subcellularLocation>
</comment>
<name>A0A9W9QJA7_PENBR</name>
<evidence type="ECO:0000313" key="8">
    <source>
        <dbReference type="EMBL" id="KAJ5338380.1"/>
    </source>
</evidence>
<feature type="transmembrane region" description="Helical" evidence="7">
    <location>
        <begin position="195"/>
        <end position="218"/>
    </location>
</feature>
<dbReference type="Proteomes" id="UP001147695">
    <property type="component" value="Unassembled WGS sequence"/>
</dbReference>
<keyword evidence="4 7" id="KW-1133">Transmembrane helix</keyword>
<protein>
    <recommendedName>
        <fullName evidence="10">Endoplasmic reticulum-based factor for assembly of V-ATPase-domain-containing protein</fullName>
    </recommendedName>
</protein>
<feature type="region of interest" description="Disordered" evidence="6">
    <location>
        <begin position="273"/>
        <end position="292"/>
    </location>
</feature>
<evidence type="ECO:0000256" key="1">
    <source>
        <dbReference type="ARBA" id="ARBA00004477"/>
    </source>
</evidence>
<reference evidence="8" key="1">
    <citation type="submission" date="2022-12" db="EMBL/GenBank/DDBJ databases">
        <authorList>
            <person name="Petersen C."/>
        </authorList>
    </citation>
    <scope>NUCLEOTIDE SEQUENCE</scope>
    <source>
        <strain evidence="8">IBT 35673</strain>
    </source>
</reference>
<dbReference type="EMBL" id="JAPZBQ010000003">
    <property type="protein sequence ID" value="KAJ5338380.1"/>
    <property type="molecule type" value="Genomic_DNA"/>
</dbReference>
<keyword evidence="3" id="KW-0256">Endoplasmic reticulum</keyword>
<evidence type="ECO:0000256" key="7">
    <source>
        <dbReference type="SAM" id="Phobius"/>
    </source>
</evidence>
<evidence type="ECO:0000313" key="9">
    <source>
        <dbReference type="Proteomes" id="UP001147695"/>
    </source>
</evidence>
<feature type="compositionally biased region" description="Basic and acidic residues" evidence="6">
    <location>
        <begin position="276"/>
        <end position="292"/>
    </location>
</feature>
<evidence type="ECO:0000256" key="6">
    <source>
        <dbReference type="SAM" id="MobiDB-lite"/>
    </source>
</evidence>
<evidence type="ECO:0000256" key="2">
    <source>
        <dbReference type="ARBA" id="ARBA00022692"/>
    </source>
</evidence>
<dbReference type="AlphaFoldDB" id="A0A9W9QJA7"/>
<evidence type="ECO:0000256" key="5">
    <source>
        <dbReference type="ARBA" id="ARBA00023136"/>
    </source>
</evidence>
<reference evidence="8" key="2">
    <citation type="journal article" date="2023" name="IMA Fungus">
        <title>Comparative genomic study of the Penicillium genus elucidates a diverse pangenome and 15 lateral gene transfer events.</title>
        <authorList>
            <person name="Petersen C."/>
            <person name="Sorensen T."/>
            <person name="Nielsen M.R."/>
            <person name="Sondergaard T.E."/>
            <person name="Sorensen J.L."/>
            <person name="Fitzpatrick D.A."/>
            <person name="Frisvad J.C."/>
            <person name="Nielsen K.L."/>
        </authorList>
    </citation>
    <scope>NUCLEOTIDE SEQUENCE</scope>
    <source>
        <strain evidence="8">IBT 35673</strain>
    </source>
</reference>
<dbReference type="GO" id="GO:0005789">
    <property type="term" value="C:endoplasmic reticulum membrane"/>
    <property type="evidence" value="ECO:0007669"/>
    <property type="project" value="UniProtKB-SubCell"/>
</dbReference>
<gene>
    <name evidence="8" type="ORF">N7452_005108</name>
</gene>
<sequence length="292" mass="31989">MVLLVTTDRIHVAFEAVSSARREELDLPPTLELQGPIAHEQLIRLAKHLQNDTEYKAQNSHKPTILSSLLRGTTVYVPPPPKKPEPSAEYLASKARLLAASEQESYNRLLDPSYRPAPEHADPYSSPYTSDGSAEEDTLTLSLVSSIFISVLVTGFAVYGALTKFSAPDIVAQWFASSGDVTEVQRQGAGEAVRVLFAIFSAISVAVAESFLYFTYLGKVESAKAKERKRKEKKVFIGRVGDDGETGNGGEVQVGGEKEEIWGKGVNGGVRRRVREKWEKERDGHGPGEEDS</sequence>